<evidence type="ECO:0000256" key="2">
    <source>
        <dbReference type="RuleBase" id="RU004914"/>
    </source>
</evidence>
<feature type="transmembrane region" description="Helical" evidence="2">
    <location>
        <begin position="285"/>
        <end position="305"/>
    </location>
</feature>
<dbReference type="InterPro" id="IPR002528">
    <property type="entry name" value="MATE_fam"/>
</dbReference>
<feature type="transmembrane region" description="Helical" evidence="2">
    <location>
        <begin position="429"/>
        <end position="451"/>
    </location>
</feature>
<feature type="transmembrane region" description="Helical" evidence="2">
    <location>
        <begin position="366"/>
        <end position="387"/>
    </location>
</feature>
<dbReference type="GO" id="GO:0016020">
    <property type="term" value="C:membrane"/>
    <property type="evidence" value="ECO:0007669"/>
    <property type="project" value="InterPro"/>
</dbReference>
<dbReference type="Proteomes" id="UP000195557">
    <property type="component" value="Unassembled WGS sequence"/>
</dbReference>
<comment type="caution">
    <text evidence="2">Lacks conserved residue(s) required for the propagation of feature annotation.</text>
</comment>
<proteinExistence type="inferred from homology"/>
<dbReference type="NCBIfam" id="TIGR00797">
    <property type="entry name" value="matE"/>
    <property type="match status" value="1"/>
</dbReference>
<protein>
    <recommendedName>
        <fullName evidence="2">Protein DETOXIFICATION</fullName>
    </recommendedName>
    <alternativeName>
        <fullName evidence="2">Multidrug and toxic compound extrusion protein</fullName>
    </alternativeName>
</protein>
<name>A0A1Y5I057_OSTTA</name>
<evidence type="ECO:0000313" key="3">
    <source>
        <dbReference type="EMBL" id="OUS42908.1"/>
    </source>
</evidence>
<sequence length="504" mass="52596">MRTPRAREATAQASIAAPVAVSSLCNRARDVASLAFVGATKDVGALAGAALASTFANVTGNAVVVGLSSATVTLCGQAYGAGAHGGWRGAVAILMACALAGGAAWPRAAACARAMGQDGEVAEKARAYIGGLIPGLFAYGLNATVQGYLQAIGTTRPQAYAGVLATLAHPLWCVIFSKLGFGFVGPAYATSVSTSIVLALNVAYIAARRRVGWFRERDEQTALRRDACWSGFSAKEMFDVDGLVKFFRLGIPGVLLMAEWWASEFLIVMAGLLPDPKVAVSAMSIYQVTNAFAFMIAVGFGVSTATRVSHEVGAGNAPGARLAASVAMWLIFVVEFAVALVVVAARDRWPSVFTSDGDVKALVSKLMIPLSFYVFFDGVCCVSTSVLRGAARQAQAAPIVLVCYYLIGLPLSAYFAFAKSSPFASHRAVGLAVGGVVGTASHAGVMTLVALRLDWQKELDRATALRAGKSADATEVAYRPLVDEEIESSDDDIAHDLADSTQEL</sequence>
<feature type="transmembrane region" description="Helical" evidence="2">
    <location>
        <begin position="326"/>
        <end position="346"/>
    </location>
</feature>
<dbReference type="AlphaFoldDB" id="A0A1Y5I057"/>
<keyword evidence="2" id="KW-1133">Transmembrane helix</keyword>
<gene>
    <name evidence="3" type="ORF">BE221DRAFT_201783</name>
</gene>
<comment type="similarity">
    <text evidence="1 2">Belongs to the multi antimicrobial extrusion (MATE) (TC 2.A.66.1) family.</text>
</comment>
<reference evidence="3" key="1">
    <citation type="submission" date="2017-04" db="EMBL/GenBank/DDBJ databases">
        <title>Population genomics of picophytoplankton unveils novel chromosome hypervariability.</title>
        <authorList>
            <consortium name="DOE Joint Genome Institute"/>
            <person name="Blanc-Mathieu R."/>
            <person name="Krasovec M."/>
            <person name="Hebrard M."/>
            <person name="Yau S."/>
            <person name="Desgranges E."/>
            <person name="Martin J."/>
            <person name="Schackwitz W."/>
            <person name="Kuo A."/>
            <person name="Salin G."/>
            <person name="Donnadieu C."/>
            <person name="Desdevises Y."/>
            <person name="Sanchez-Ferandin S."/>
            <person name="Moreau H."/>
            <person name="Rivals E."/>
            <person name="Grigoriev I.V."/>
            <person name="Grimsley N."/>
            <person name="Eyre-Walker A."/>
            <person name="Piganeau G."/>
        </authorList>
    </citation>
    <scope>NUCLEOTIDE SEQUENCE [LARGE SCALE GENOMIC DNA]</scope>
    <source>
        <strain evidence="3">RCC 1115</strain>
    </source>
</reference>
<accession>A0A1Y5I057</accession>
<dbReference type="EMBL" id="KZ155838">
    <property type="protein sequence ID" value="OUS42908.1"/>
    <property type="molecule type" value="Genomic_DNA"/>
</dbReference>
<evidence type="ECO:0000256" key="1">
    <source>
        <dbReference type="ARBA" id="ARBA00010199"/>
    </source>
</evidence>
<organism evidence="3">
    <name type="scientific">Ostreococcus tauri</name>
    <name type="common">Marine green alga</name>
    <dbReference type="NCBI Taxonomy" id="70448"/>
    <lineage>
        <taxon>Eukaryota</taxon>
        <taxon>Viridiplantae</taxon>
        <taxon>Chlorophyta</taxon>
        <taxon>Mamiellophyceae</taxon>
        <taxon>Mamiellales</taxon>
        <taxon>Bathycoccaceae</taxon>
        <taxon>Ostreococcus</taxon>
    </lineage>
</organism>
<dbReference type="PANTHER" id="PTHR11206">
    <property type="entry name" value="MULTIDRUG RESISTANCE PROTEIN"/>
    <property type="match status" value="1"/>
</dbReference>
<feature type="transmembrane region" description="Helical" evidence="2">
    <location>
        <begin position="399"/>
        <end position="417"/>
    </location>
</feature>
<dbReference type="eggNOG" id="KOG1347">
    <property type="taxonomic scope" value="Eukaryota"/>
</dbReference>
<feature type="transmembrane region" description="Helical" evidence="2">
    <location>
        <begin position="254"/>
        <end position="273"/>
    </location>
</feature>
<dbReference type="GO" id="GO:0042910">
    <property type="term" value="F:xenobiotic transmembrane transporter activity"/>
    <property type="evidence" value="ECO:0007669"/>
    <property type="project" value="InterPro"/>
</dbReference>
<dbReference type="GO" id="GO:0015297">
    <property type="term" value="F:antiporter activity"/>
    <property type="evidence" value="ECO:0007669"/>
    <property type="project" value="InterPro"/>
</dbReference>
<keyword evidence="2" id="KW-0472">Membrane</keyword>
<feature type="transmembrane region" description="Helical" evidence="2">
    <location>
        <begin position="187"/>
        <end position="207"/>
    </location>
</feature>
<keyword evidence="2" id="KW-0812">Transmembrane</keyword>
<dbReference type="Pfam" id="PF01554">
    <property type="entry name" value="MatE"/>
    <property type="match status" value="2"/>
</dbReference>